<feature type="compositionally biased region" description="Basic and acidic residues" evidence="10">
    <location>
        <begin position="338"/>
        <end position="348"/>
    </location>
</feature>
<gene>
    <name evidence="11" type="primary">CEP162</name>
</gene>
<dbReference type="GO" id="GO:0034451">
    <property type="term" value="C:centriolar satellite"/>
    <property type="evidence" value="ECO:0007669"/>
    <property type="project" value="TreeGrafter"/>
</dbReference>
<dbReference type="Ensembl" id="ENSPNAT00000026942.2">
    <property type="protein sequence ID" value="ENSPNAP00000034784.1"/>
    <property type="gene ID" value="ENSPNAG00000003822.2"/>
</dbReference>
<dbReference type="PANTHER" id="PTHR34031:SF1">
    <property type="entry name" value="CENTROSOMAL PROTEIN OF 162 KDA"/>
    <property type="match status" value="1"/>
</dbReference>
<feature type="compositionally biased region" description="Basic and acidic residues" evidence="10">
    <location>
        <begin position="1193"/>
        <end position="1210"/>
    </location>
</feature>
<evidence type="ECO:0000313" key="12">
    <source>
        <dbReference type="Proteomes" id="UP001501920"/>
    </source>
</evidence>
<feature type="compositionally biased region" description="Polar residues" evidence="10">
    <location>
        <begin position="290"/>
        <end position="299"/>
    </location>
</feature>
<evidence type="ECO:0000256" key="8">
    <source>
        <dbReference type="ARBA" id="ARBA00023212"/>
    </source>
</evidence>
<evidence type="ECO:0000256" key="2">
    <source>
        <dbReference type="ARBA" id="ARBA00009485"/>
    </source>
</evidence>
<reference evidence="11" key="2">
    <citation type="submission" date="2025-08" db="UniProtKB">
        <authorList>
            <consortium name="Ensembl"/>
        </authorList>
    </citation>
    <scope>IDENTIFICATION</scope>
</reference>
<sequence length="1501" mass="168744">MAYRMTKEELDQQFEQFLRESVSDDSIELGGKSVRPSVLDQLGKVPEKQVKKSHVPVPWWQDDEDSEEALGKVVPTKPTPKPRSKALDMASHLDKMCLPNQETSFNADRQRGSEHIVAKPKSHPSKEHSYSEEIGASEDGFLAESSSPFTPENSHCAPRQSSVILIDSDNASTVSSDADSSSSDNGAMDPAKTFRKSLRKSQPIKEVDEEQLKEHSFENKSKGDTLIFSRDSLEPEDSVLAFGSARNAAGLSLNDGEGEEEEEKARFFAYLDKRTESQGDDPKLDKKQESSGSTFNSPQRGGAVSLTKQDQSEDGERVSVKNNSAASPAYSEDFEDETSPKEFEEKKPERCGMLAKVSLHDSLNSTDGAQVHALANNAAERTEYLHARMAKAAGEGQSYGQSGASEMEALQEAYRQISHSVGECEEKVQEPSRSPASPATPECSRGTFKHLSTAESDLPTAEELMRAIGPDSGFMYGLSLQPLREATGGAERMASESSPVRAKSEDPAGEITGAVKENPAVMEPHLASPHNRQSSIAEEVKRLMQEQEDCQGQHPSVSSKGRKQKVSGRSTTTASSSFASRKAPVPSVRTKRAEIRPLPKASAPNRTGHAAKPPSALVQKNSQNTTTTEAPALSQAHTVKGPDSGLRLSNELIASVQSFAAFLQHQMSELSTGCTDRSDSSTQQVNRTELVKDVPAGSGPDLPSERSSLECLRLQLAQRARQLLLREEQLQQDHSREISALRQENYMLHSKLCSVEEASKNQRWSFGKASDPVTEEKLRLIEKEMKEQETLIQGYQLENEKLCMQVKTLQAQSKQHEEAMFTENQRLLSELAFTKEQLNRNSKQKTVGSVAASDQGYGVTELMAQVHAAQRRELQLQEEIHKLKQEKQALQVDLHVIKKERDLAKTQVMYASGDKGFELKLLEERHKEEVSVLKKRLQWYAENQQLLDKDAARLRVANAETQRLTEQVEKLKMEVAKRTNQQRKKAQERAGEARRIQDLQRQVKEMEDILRRRHPNSLPALIYAAAAAGGEEGRSSCQHTAPQPSQTTALLERRIHRLEAELEGRDEEAKRSLRAMEQQFQRIKLQYEQQISELEQRLAERSQEHQGDLSQDSGTQAEPLQEELRKLREAHQCQVNALRAEVASLQEQVSQALPSAEVEKPSRSPSRHQRQAEAAQSARIERLTQELSTKSRTIQELHRTVERLQRERRTMLSAPRVEGSSTKPKQHHSDPAKDPFSVPAETFPPTQDEKYYQPKAFSGSHITEVQQDNDRLRLRQEQLELQWEQERIALQAAATQARNELHKDQEHSMEQLAVLKAEHQREMEHLVARHALEHSSSKVTELTNQLKTQEIMVLHLREQVKELQSTKDSLAVSKIREETLQNQLAKLLEELKQAKEAHSPELRHFASLEHKIHSMERRYNQREQELQQMITQTRSVVEQEQQAEVARWKKLAQGKGSELEAFRLELDSILDVLRELQRQGVVIPASQHASPLGIVFRPLRS</sequence>
<feature type="region of interest" description="Disordered" evidence="10">
    <location>
        <begin position="421"/>
        <end position="458"/>
    </location>
</feature>
<proteinExistence type="inferred from homology"/>
<evidence type="ECO:0000256" key="7">
    <source>
        <dbReference type="ARBA" id="ARBA00023054"/>
    </source>
</evidence>
<feature type="compositionally biased region" description="Basic and acidic residues" evidence="10">
    <location>
        <begin position="108"/>
        <end position="117"/>
    </location>
</feature>
<dbReference type="GO" id="GO:0005879">
    <property type="term" value="C:axonemal microtubule"/>
    <property type="evidence" value="ECO:0007669"/>
    <property type="project" value="TreeGrafter"/>
</dbReference>
<feature type="coiled-coil region" evidence="9">
    <location>
        <begin position="954"/>
        <end position="1009"/>
    </location>
</feature>
<feature type="compositionally biased region" description="Basic and acidic residues" evidence="10">
    <location>
        <begin position="271"/>
        <end position="289"/>
    </location>
</feature>
<evidence type="ECO:0000256" key="3">
    <source>
        <dbReference type="ARBA" id="ARBA00021406"/>
    </source>
</evidence>
<keyword evidence="8" id="KW-0206">Cytoskeleton</keyword>
<comment type="subcellular location">
    <subcellularLocation>
        <location evidence="1">Cytoplasm</location>
        <location evidence="1">Cytoskeleton</location>
        <location evidence="1">Microtubule organizing center</location>
        <location evidence="1">Centrosome</location>
        <location evidence="1">Centriole</location>
    </subcellularLocation>
</comment>
<keyword evidence="5" id="KW-0493">Microtubule</keyword>
<reference evidence="11 12" key="1">
    <citation type="submission" date="2020-10" db="EMBL/GenBank/DDBJ databases">
        <title>Pygocentrus nattereri (red-bellied piranha) genome, fPygNat1, primary haplotype.</title>
        <authorList>
            <person name="Myers G."/>
            <person name="Meyer A."/>
            <person name="Karagic N."/>
            <person name="Pippel M."/>
            <person name="Winkler S."/>
            <person name="Tracey A."/>
            <person name="Wood J."/>
            <person name="Formenti G."/>
            <person name="Howe K."/>
            <person name="Fedrigo O."/>
            <person name="Jarvis E.D."/>
        </authorList>
    </citation>
    <scope>NUCLEOTIDE SEQUENCE [LARGE SCALE GENOMIC DNA]</scope>
</reference>
<feature type="compositionally biased region" description="Basic and acidic residues" evidence="10">
    <location>
        <begin position="203"/>
        <end position="223"/>
    </location>
</feature>
<evidence type="ECO:0000313" key="11">
    <source>
        <dbReference type="Ensembl" id="ENSPNAP00000034784.1"/>
    </source>
</evidence>
<dbReference type="InterPro" id="IPR038774">
    <property type="entry name" value="CEP162-like"/>
</dbReference>
<feature type="compositionally biased region" description="Polar residues" evidence="10">
    <location>
        <begin position="1108"/>
        <end position="1118"/>
    </location>
</feature>
<feature type="coiled-coil region" evidence="9">
    <location>
        <begin position="778"/>
        <end position="819"/>
    </location>
</feature>
<keyword evidence="4" id="KW-0963">Cytoplasm</keyword>
<dbReference type="PANTHER" id="PTHR34031">
    <property type="entry name" value="CENTROSOMAL PROTEIN OF 162 KDA"/>
    <property type="match status" value="1"/>
</dbReference>
<feature type="region of interest" description="Disordered" evidence="10">
    <location>
        <begin position="47"/>
        <end position="229"/>
    </location>
</feature>
<feature type="region of interest" description="Disordered" evidence="10">
    <location>
        <begin position="1152"/>
        <end position="1238"/>
    </location>
</feature>
<feature type="compositionally biased region" description="Polar residues" evidence="10">
    <location>
        <begin position="618"/>
        <end position="629"/>
    </location>
</feature>
<evidence type="ECO:0000256" key="1">
    <source>
        <dbReference type="ARBA" id="ARBA00004114"/>
    </source>
</evidence>
<evidence type="ECO:0000256" key="9">
    <source>
        <dbReference type="SAM" id="Coils"/>
    </source>
</evidence>
<evidence type="ECO:0000256" key="4">
    <source>
        <dbReference type="ARBA" id="ARBA00022490"/>
    </source>
</evidence>
<dbReference type="Proteomes" id="UP001501920">
    <property type="component" value="Chromosome 3"/>
</dbReference>
<evidence type="ECO:0000256" key="6">
    <source>
        <dbReference type="ARBA" id="ARBA00022794"/>
    </source>
</evidence>
<feature type="coiled-coil region" evidence="9">
    <location>
        <begin position="859"/>
        <end position="900"/>
    </location>
</feature>
<dbReference type="STRING" id="42514.ENSPNAP00000034784"/>
<organism evidence="11 12">
    <name type="scientific">Pygocentrus nattereri</name>
    <name type="common">Red-bellied piranha</name>
    <dbReference type="NCBI Taxonomy" id="42514"/>
    <lineage>
        <taxon>Eukaryota</taxon>
        <taxon>Metazoa</taxon>
        <taxon>Chordata</taxon>
        <taxon>Craniata</taxon>
        <taxon>Vertebrata</taxon>
        <taxon>Euteleostomi</taxon>
        <taxon>Actinopterygii</taxon>
        <taxon>Neopterygii</taxon>
        <taxon>Teleostei</taxon>
        <taxon>Ostariophysi</taxon>
        <taxon>Characiformes</taxon>
        <taxon>Characoidei</taxon>
        <taxon>Pygocentrus</taxon>
    </lineage>
</organism>
<feature type="compositionally biased region" description="Basic and acidic residues" evidence="10">
    <location>
        <begin position="310"/>
        <end position="319"/>
    </location>
</feature>
<keyword evidence="12" id="KW-1185">Reference proteome</keyword>
<feature type="compositionally biased region" description="Polar residues" evidence="10">
    <location>
        <begin position="144"/>
        <end position="163"/>
    </location>
</feature>
<protein>
    <recommendedName>
        <fullName evidence="3">Centrosomal protein of 162 kDa</fullName>
    </recommendedName>
</protein>
<feature type="coiled-coil region" evidence="9">
    <location>
        <begin position="1309"/>
        <end position="1432"/>
    </location>
</feature>
<dbReference type="GO" id="GO:0005814">
    <property type="term" value="C:centriole"/>
    <property type="evidence" value="ECO:0007669"/>
    <property type="project" value="UniProtKB-SubCell"/>
</dbReference>
<feature type="region of interest" description="Disordered" evidence="10">
    <location>
        <begin position="271"/>
        <end position="348"/>
    </location>
</feature>
<feature type="region of interest" description="Disordered" evidence="10">
    <location>
        <begin position="486"/>
        <end position="642"/>
    </location>
</feature>
<dbReference type="GO" id="GO:0005654">
    <property type="term" value="C:nucleoplasm"/>
    <property type="evidence" value="ECO:0007669"/>
    <property type="project" value="TreeGrafter"/>
</dbReference>
<accession>A0A3B4EHK7</accession>
<feature type="region of interest" description="Disordered" evidence="10">
    <location>
        <begin position="1099"/>
        <end position="1119"/>
    </location>
</feature>
<feature type="compositionally biased region" description="Low complexity" evidence="10">
    <location>
        <begin position="570"/>
        <end position="580"/>
    </location>
</feature>
<keyword evidence="7 9" id="KW-0175">Coiled coil</keyword>
<dbReference type="GO" id="GO:0001947">
    <property type="term" value="P:heart looping"/>
    <property type="evidence" value="ECO:0007669"/>
    <property type="project" value="Ensembl"/>
</dbReference>
<feature type="compositionally biased region" description="Low complexity" evidence="10">
    <location>
        <begin position="167"/>
        <end position="185"/>
    </location>
</feature>
<name>A0A3B4EHK7_PYGNA</name>
<comment type="similarity">
    <text evidence="2">Belongs to the CEP162 family.</text>
</comment>
<evidence type="ECO:0000256" key="5">
    <source>
        <dbReference type="ARBA" id="ARBA00022701"/>
    </source>
</evidence>
<keyword evidence="6" id="KW-0970">Cilium biogenesis/degradation</keyword>
<reference evidence="11" key="3">
    <citation type="submission" date="2025-09" db="UniProtKB">
        <authorList>
            <consortium name="Ensembl"/>
        </authorList>
    </citation>
    <scope>IDENTIFICATION</scope>
</reference>
<evidence type="ECO:0000256" key="10">
    <source>
        <dbReference type="SAM" id="MobiDB-lite"/>
    </source>
</evidence>
<dbReference type="GO" id="GO:0060271">
    <property type="term" value="P:cilium assembly"/>
    <property type="evidence" value="ECO:0007669"/>
    <property type="project" value="Ensembl"/>
</dbReference>
<dbReference type="GeneTree" id="ENSGT00390000009631"/>